<dbReference type="InterPro" id="IPR017214">
    <property type="entry name" value="UCP037471"/>
</dbReference>
<evidence type="ECO:0000256" key="8">
    <source>
        <dbReference type="ARBA" id="ARBA00023136"/>
    </source>
</evidence>
<protein>
    <recommendedName>
        <fullName evidence="10">Cytochrome b561 and DOMON domain-containing protein</fullName>
    </recommendedName>
</protein>
<comment type="function">
    <text evidence="9">May act as a catecholamine-responsive trans-membrane electron transporter.</text>
</comment>
<feature type="binding site" description="axial binding residue" evidence="11">
    <location>
        <position position="213"/>
    </location>
    <ligand>
        <name>heme b</name>
        <dbReference type="ChEBI" id="CHEBI:60344"/>
        <label>1</label>
    </ligand>
    <ligandPart>
        <name>Fe</name>
        <dbReference type="ChEBI" id="CHEBI:18248"/>
    </ligandPart>
</feature>
<dbReference type="CDD" id="cd09629">
    <property type="entry name" value="DOMON_CIL1_like"/>
    <property type="match status" value="1"/>
</dbReference>
<feature type="transmembrane region" description="Helical" evidence="12">
    <location>
        <begin position="244"/>
        <end position="265"/>
    </location>
</feature>
<dbReference type="PIRSF" id="PIRSF037471">
    <property type="entry name" value="UCP037471"/>
    <property type="match status" value="1"/>
</dbReference>
<dbReference type="GO" id="GO:0016020">
    <property type="term" value="C:membrane"/>
    <property type="evidence" value="ECO:0007669"/>
    <property type="project" value="UniProtKB-SubCell"/>
</dbReference>
<keyword evidence="5 13" id="KW-0732">Signal</keyword>
<feature type="transmembrane region" description="Helical" evidence="12">
    <location>
        <begin position="316"/>
        <end position="337"/>
    </location>
</feature>
<dbReference type="Gene3D" id="1.20.120.1770">
    <property type="match status" value="1"/>
</dbReference>
<feature type="domain" description="Cytochrome b561" evidence="15">
    <location>
        <begin position="172"/>
        <end position="373"/>
    </location>
</feature>
<evidence type="ECO:0000256" key="2">
    <source>
        <dbReference type="ARBA" id="ARBA00022448"/>
    </source>
</evidence>
<feature type="signal peptide" evidence="13">
    <location>
        <begin position="1"/>
        <end position="22"/>
    </location>
</feature>
<keyword evidence="4 11" id="KW-0479">Metal-binding</keyword>
<dbReference type="STRING" id="4155.A0A022R2M6"/>
<feature type="binding site" description="axial binding residue" evidence="11">
    <location>
        <position position="249"/>
    </location>
    <ligand>
        <name>heme b</name>
        <dbReference type="ChEBI" id="CHEBI:60344"/>
        <label>1</label>
    </ligand>
    <ligandPart>
        <name>Fe</name>
        <dbReference type="ChEBI" id="CHEBI:18248"/>
    </ligandPart>
</feature>
<keyword evidence="11" id="KW-0408">Iron</keyword>
<dbReference type="Pfam" id="PF03188">
    <property type="entry name" value="Cytochrom_B561"/>
    <property type="match status" value="1"/>
</dbReference>
<evidence type="ECO:0000256" key="3">
    <source>
        <dbReference type="ARBA" id="ARBA00022692"/>
    </source>
</evidence>
<evidence type="ECO:0000313" key="17">
    <source>
        <dbReference type="Proteomes" id="UP000030748"/>
    </source>
</evidence>
<evidence type="ECO:0000256" key="12">
    <source>
        <dbReference type="SAM" id="Phobius"/>
    </source>
</evidence>
<feature type="binding site" description="axial binding residue" evidence="11">
    <location>
        <position position="282"/>
    </location>
    <ligand>
        <name>heme b</name>
        <dbReference type="ChEBI" id="CHEBI:60344"/>
        <label>1</label>
    </ligand>
    <ligandPart>
        <name>Fe</name>
        <dbReference type="ChEBI" id="CHEBI:18248"/>
    </ligandPart>
</feature>
<dbReference type="CDD" id="cd08760">
    <property type="entry name" value="Cyt_b561_FRRS1_like"/>
    <property type="match status" value="1"/>
</dbReference>
<feature type="transmembrane region" description="Helical" evidence="12">
    <location>
        <begin position="349"/>
        <end position="373"/>
    </location>
</feature>
<comment type="cofactor">
    <cofactor evidence="10">
        <name>heme b</name>
        <dbReference type="ChEBI" id="CHEBI:60344"/>
    </cofactor>
    <text evidence="10">Binds 2 heme b groups non-covalently.</text>
</comment>
<evidence type="ECO:0000256" key="9">
    <source>
        <dbReference type="ARBA" id="ARBA00053871"/>
    </source>
</evidence>
<comment type="subcellular location">
    <subcellularLocation>
        <location evidence="1">Membrane</location>
        <topology evidence="1">Multi-pass membrane protein</topology>
    </subcellularLocation>
</comment>
<dbReference type="InterPro" id="IPR006593">
    <property type="entry name" value="Cyt_b561/ferric_Rdtase_TM"/>
</dbReference>
<sequence>MAISKIIIFFMFVSSLFVSSSSQNCSNYTFRDNKTYAACKTLPVLNSFLHWNYYESNHSVDIAYRHTSLTASNWAAWSLNPSGGAMIGAQCLVAFRNTSGLMSAYTSPITSYRTRLEEGPLSFEVPRVAAEFDGDQITIYATIKLPNVTTAFTHVWQHGVLFGDTPGMHPSGDNLNSIGIVDFASGVTLDNNARPTTTVATRLSRKNRMKFVHGVLNVVSWGILVPIGAMLARYLRVFEIANPMWFYLHVACQLSGYVVGVAGWATGIKLGSDSPGIVHTTHRNIGITIFALATLQVLSLKFRPKPNHKYRSYWNYYHKSIGYSVIVLSAVNIFQGFDILDSEKKWKKAYIGVIIFLGAVCVVLEAITQFIIFKRKEQSADNPKVANGIDELDNV</sequence>
<evidence type="ECO:0000259" key="14">
    <source>
        <dbReference type="PROSITE" id="PS50836"/>
    </source>
</evidence>
<dbReference type="AlphaFoldDB" id="A0A022R2M6"/>
<dbReference type="InterPro" id="IPR045265">
    <property type="entry name" value="AIR12_DOMON"/>
</dbReference>
<accession>A0A022R2M6</accession>
<dbReference type="SMART" id="SM00665">
    <property type="entry name" value="B561"/>
    <property type="match status" value="1"/>
</dbReference>
<dbReference type="Proteomes" id="UP000030748">
    <property type="component" value="Unassembled WGS sequence"/>
</dbReference>
<dbReference type="PhylomeDB" id="A0A022R2M6"/>
<evidence type="ECO:0000313" key="16">
    <source>
        <dbReference type="EMBL" id="EYU33858.1"/>
    </source>
</evidence>
<name>A0A022R2M6_ERYGU</name>
<evidence type="ECO:0000256" key="4">
    <source>
        <dbReference type="ARBA" id="ARBA00022723"/>
    </source>
</evidence>
<evidence type="ECO:0000256" key="13">
    <source>
        <dbReference type="SAM" id="SignalP"/>
    </source>
</evidence>
<dbReference type="PROSITE" id="PS50939">
    <property type="entry name" value="CYTOCHROME_B561"/>
    <property type="match status" value="1"/>
</dbReference>
<keyword evidence="2 10" id="KW-0813">Transport</keyword>
<evidence type="ECO:0000256" key="1">
    <source>
        <dbReference type="ARBA" id="ARBA00004141"/>
    </source>
</evidence>
<evidence type="ECO:0000256" key="10">
    <source>
        <dbReference type="PIRNR" id="PIRNR037471"/>
    </source>
</evidence>
<evidence type="ECO:0000259" key="15">
    <source>
        <dbReference type="PROSITE" id="PS50939"/>
    </source>
</evidence>
<evidence type="ECO:0000256" key="7">
    <source>
        <dbReference type="ARBA" id="ARBA00022989"/>
    </source>
</evidence>
<dbReference type="eggNOG" id="KOG4293">
    <property type="taxonomic scope" value="Eukaryota"/>
</dbReference>
<feature type="domain" description="DOMON" evidence="14">
    <location>
        <begin position="45"/>
        <end position="159"/>
    </location>
</feature>
<dbReference type="PANTHER" id="PTHR23130:SF223">
    <property type="entry name" value="CYTOCHROME B561 AND DOMON DOMAIN-CONTAINING PROTEIN"/>
    <property type="match status" value="1"/>
</dbReference>
<keyword evidence="7 12" id="KW-1133">Transmembrane helix</keyword>
<feature type="transmembrane region" description="Helical" evidence="12">
    <location>
        <begin position="211"/>
        <end position="232"/>
    </location>
</feature>
<reference evidence="16 17" key="1">
    <citation type="journal article" date="2013" name="Proc. Natl. Acad. Sci. U.S.A.">
        <title>Fine-scale variation in meiotic recombination in Mimulus inferred from population shotgun sequencing.</title>
        <authorList>
            <person name="Hellsten U."/>
            <person name="Wright K.M."/>
            <person name="Jenkins J."/>
            <person name="Shu S."/>
            <person name="Yuan Y."/>
            <person name="Wessler S.R."/>
            <person name="Schmutz J."/>
            <person name="Willis J.H."/>
            <person name="Rokhsar D.S."/>
        </authorList>
    </citation>
    <scope>NUCLEOTIDE SEQUENCE [LARGE SCALE GENOMIC DNA]</scope>
    <source>
        <strain evidence="17">cv. DUN x IM62</strain>
    </source>
</reference>
<feature type="chain" id="PRO_5001504453" description="Cytochrome b561 and DOMON domain-containing protein" evidence="13">
    <location>
        <begin position="23"/>
        <end position="395"/>
    </location>
</feature>
<evidence type="ECO:0000256" key="11">
    <source>
        <dbReference type="PIRSR" id="PIRSR037471-1"/>
    </source>
</evidence>
<evidence type="ECO:0000256" key="6">
    <source>
        <dbReference type="ARBA" id="ARBA00022982"/>
    </source>
</evidence>
<dbReference type="EMBL" id="KI630752">
    <property type="protein sequence ID" value="EYU33858.1"/>
    <property type="molecule type" value="Genomic_DNA"/>
</dbReference>
<keyword evidence="8 10" id="KW-0472">Membrane</keyword>
<gene>
    <name evidence="16" type="ORF">MIMGU_mgv1a024240mg</name>
</gene>
<dbReference type="GO" id="GO:0046872">
    <property type="term" value="F:metal ion binding"/>
    <property type="evidence" value="ECO:0007669"/>
    <property type="project" value="UniProtKB-KW"/>
</dbReference>
<dbReference type="FunFam" id="1.20.120.1770:FF:000007">
    <property type="entry name" value="Cytochrome b561 and DOMON domain-containing protein"/>
    <property type="match status" value="1"/>
</dbReference>
<dbReference type="PROSITE" id="PS50836">
    <property type="entry name" value="DOMON"/>
    <property type="match status" value="1"/>
</dbReference>
<keyword evidence="6 10" id="KW-0249">Electron transport</keyword>
<keyword evidence="17" id="KW-1185">Reference proteome</keyword>
<feature type="transmembrane region" description="Helical" evidence="12">
    <location>
        <begin position="285"/>
        <end position="304"/>
    </location>
</feature>
<dbReference type="InterPro" id="IPR005018">
    <property type="entry name" value="DOMON_domain"/>
</dbReference>
<proteinExistence type="predicted"/>
<keyword evidence="3 12" id="KW-0812">Transmembrane</keyword>
<organism evidence="16 17">
    <name type="scientific">Erythranthe guttata</name>
    <name type="common">Yellow monkey flower</name>
    <name type="synonym">Mimulus guttatus</name>
    <dbReference type="NCBI Taxonomy" id="4155"/>
    <lineage>
        <taxon>Eukaryota</taxon>
        <taxon>Viridiplantae</taxon>
        <taxon>Streptophyta</taxon>
        <taxon>Embryophyta</taxon>
        <taxon>Tracheophyta</taxon>
        <taxon>Spermatophyta</taxon>
        <taxon>Magnoliopsida</taxon>
        <taxon>eudicotyledons</taxon>
        <taxon>Gunneridae</taxon>
        <taxon>Pentapetalae</taxon>
        <taxon>asterids</taxon>
        <taxon>lamiids</taxon>
        <taxon>Lamiales</taxon>
        <taxon>Phrymaceae</taxon>
        <taxon>Erythranthe</taxon>
    </lineage>
</organism>
<feature type="binding site" description="axial binding residue" evidence="11">
    <location>
        <position position="318"/>
    </location>
    <ligand>
        <name>heme b</name>
        <dbReference type="ChEBI" id="CHEBI:60344"/>
        <label>1</label>
    </ligand>
    <ligandPart>
        <name>Fe</name>
        <dbReference type="ChEBI" id="CHEBI:18248"/>
    </ligandPart>
</feature>
<dbReference type="Pfam" id="PF04526">
    <property type="entry name" value="DUF568"/>
    <property type="match status" value="1"/>
</dbReference>
<dbReference type="PANTHER" id="PTHR23130">
    <property type="entry name" value="CYTOCHROME B561 AND DOMON DOMAIN-CONTAINING PROTEIN"/>
    <property type="match status" value="1"/>
</dbReference>
<evidence type="ECO:0000256" key="5">
    <source>
        <dbReference type="ARBA" id="ARBA00022729"/>
    </source>
</evidence>